<keyword evidence="1" id="KW-0812">Transmembrane</keyword>
<dbReference type="InterPro" id="IPR019196">
    <property type="entry name" value="ABC_transp_unknown"/>
</dbReference>
<keyword evidence="1" id="KW-1133">Transmembrane helix</keyword>
<evidence type="ECO:0000259" key="2">
    <source>
        <dbReference type="Pfam" id="PF09822"/>
    </source>
</evidence>
<feature type="transmembrane region" description="Helical" evidence="1">
    <location>
        <begin position="259"/>
        <end position="276"/>
    </location>
</feature>
<evidence type="ECO:0000256" key="1">
    <source>
        <dbReference type="SAM" id="Phobius"/>
    </source>
</evidence>
<feature type="transmembrane region" description="Helical" evidence="1">
    <location>
        <begin position="229"/>
        <end position="247"/>
    </location>
</feature>
<feature type="transmembrane region" description="Helical" evidence="1">
    <location>
        <begin position="148"/>
        <end position="168"/>
    </location>
</feature>
<feature type="transmembrane region" description="Helical" evidence="1">
    <location>
        <begin position="175"/>
        <end position="193"/>
    </location>
</feature>
<dbReference type="RefSeq" id="WP_380869371.1">
    <property type="nucleotide sequence ID" value="NZ_JBHUMA010000006.1"/>
</dbReference>
<feature type="transmembrane region" description="Helical" evidence="1">
    <location>
        <begin position="115"/>
        <end position="136"/>
    </location>
</feature>
<sequence length="766" mass="86802">MKTTLKIAKTELQLLFYSPVAWLILMIFTFQIGFLFTSNYEGMIRVQSMKIDLNNATQSLFASPWGGIFPKVQSYLYLYIPLLTMGMMSREYSSGSIKLLYSSPITNAQIILGKYLALLGFGLILIASMVILILFTAGTLVNADLLPLLSGLIGLYLLLAAYAAIGLFMSSLTNYNIVAAIGTLCIFAIMNYARGLWQDVPFVREITYWLGINGRADLFISGLITSEDFIYFLLVSALFLSFSIYRLQGMRHKESGSLRFAKIFGTIAVTCILGYLTTLPASKLYYDTTYQKRNTLTQASQDIMSQLDGDFTITTYVNMLDGNNFIGLPSAYKSDVKSFEKYTRFKPETNMKYVYYYHDADNPILERQFPNLTTEERLDTLRKFNQWNFDIKPYSEIKDQVDLSTENYRFVRVLERENGKKTFLRVFEDMVRVPSESEISAAIKRLVIDKLPTVGLVSGHGERDSESAQDRGYKIITQEKTFRYSMVNQGFDFTKVDLSKPIDESIQLLVLAEPRGEYSAVEFENLKKYIESGKHLLIAGEPDQRAYFNALAKPLLGVSLEEGVLISQQEALQPDLMILKPTIEATKFSFHLEPMLTRNEVLTMPSAGGLHYDGSKGFEQTVLFQTDSTGIWNEKQTTNFIDSKPSLDSIAGEKMDAYPTVLALSRKVNGKEQKILVTGDADWISNSELFMQRNQVQASNFSLVSAAFYWLSDGEVPVDMRLPNPIDTTLRIKESGWFYFSILLKWIIPVSMLLAGLIINIRRRGR</sequence>
<reference evidence="4" key="1">
    <citation type="journal article" date="2019" name="Int. J. Syst. Evol. Microbiol.">
        <title>The Global Catalogue of Microorganisms (GCM) 10K type strain sequencing project: providing services to taxonomists for standard genome sequencing and annotation.</title>
        <authorList>
            <consortium name="The Broad Institute Genomics Platform"/>
            <consortium name="The Broad Institute Genome Sequencing Center for Infectious Disease"/>
            <person name="Wu L."/>
            <person name="Ma J."/>
        </authorList>
    </citation>
    <scope>NUCLEOTIDE SEQUENCE [LARGE SCALE GENOMIC DNA]</scope>
    <source>
        <strain evidence="4">KCTC 42248</strain>
    </source>
</reference>
<feature type="domain" description="ABC-type uncharacterised transport system" evidence="2">
    <location>
        <begin position="452"/>
        <end position="545"/>
    </location>
</feature>
<evidence type="ECO:0000313" key="3">
    <source>
        <dbReference type="EMBL" id="MFD2599245.1"/>
    </source>
</evidence>
<organism evidence="3 4">
    <name type="scientific">Sphingobacterium corticis</name>
    <dbReference type="NCBI Taxonomy" id="1812823"/>
    <lineage>
        <taxon>Bacteria</taxon>
        <taxon>Pseudomonadati</taxon>
        <taxon>Bacteroidota</taxon>
        <taxon>Sphingobacteriia</taxon>
        <taxon>Sphingobacteriales</taxon>
        <taxon>Sphingobacteriaceae</taxon>
        <taxon>Sphingobacterium</taxon>
    </lineage>
</organism>
<comment type="caution">
    <text evidence="3">The sequence shown here is derived from an EMBL/GenBank/DDBJ whole genome shotgun (WGS) entry which is preliminary data.</text>
</comment>
<evidence type="ECO:0000313" key="4">
    <source>
        <dbReference type="Proteomes" id="UP001597393"/>
    </source>
</evidence>
<dbReference type="EMBL" id="JBHUMA010000006">
    <property type="protein sequence ID" value="MFD2599245.1"/>
    <property type="molecule type" value="Genomic_DNA"/>
</dbReference>
<feature type="transmembrane region" description="Helical" evidence="1">
    <location>
        <begin position="20"/>
        <end position="40"/>
    </location>
</feature>
<dbReference type="Pfam" id="PF12679">
    <property type="entry name" value="ABC2_membrane_2"/>
    <property type="match status" value="1"/>
</dbReference>
<keyword evidence="4" id="KW-1185">Reference proteome</keyword>
<dbReference type="Proteomes" id="UP001597393">
    <property type="component" value="Unassembled WGS sequence"/>
</dbReference>
<gene>
    <name evidence="3" type="ORF">ACFSQ3_09795</name>
</gene>
<feature type="transmembrane region" description="Helical" evidence="1">
    <location>
        <begin position="737"/>
        <end position="761"/>
    </location>
</feature>
<proteinExistence type="predicted"/>
<dbReference type="Pfam" id="PF09822">
    <property type="entry name" value="ABC_transp_aux"/>
    <property type="match status" value="1"/>
</dbReference>
<accession>A0ABW5NJY8</accession>
<name>A0ABW5NJY8_9SPHI</name>
<protein>
    <submittedName>
        <fullName evidence="3">Gldg family protein</fullName>
    </submittedName>
</protein>
<keyword evidence="1" id="KW-0472">Membrane</keyword>